<dbReference type="SUPFAM" id="SSF57701">
    <property type="entry name" value="Zn2/Cys6 DNA-binding domain"/>
    <property type="match status" value="1"/>
</dbReference>
<dbReference type="PANTHER" id="PTHR37534:SF11">
    <property type="entry name" value="ZN(II)2CYS6 TRANSCRIPTION FACTOR (EUROFUNG)"/>
    <property type="match status" value="1"/>
</dbReference>
<dbReference type="PROSITE" id="PS50048">
    <property type="entry name" value="ZN2_CY6_FUNGAL_2"/>
    <property type="match status" value="1"/>
</dbReference>
<keyword evidence="2" id="KW-0539">Nucleus</keyword>
<dbReference type="Pfam" id="PF00172">
    <property type="entry name" value="Zn_clus"/>
    <property type="match status" value="1"/>
</dbReference>
<dbReference type="GO" id="GO:0005634">
    <property type="term" value="C:nucleus"/>
    <property type="evidence" value="ECO:0007669"/>
    <property type="project" value="UniProtKB-SubCell"/>
</dbReference>
<dbReference type="Proteomes" id="UP000070501">
    <property type="component" value="Unassembled WGS sequence"/>
</dbReference>
<name>A0A136INU6_9PEZI</name>
<gene>
    <name evidence="5" type="ORF">Micbo1qcDRAFT_35094</name>
</gene>
<evidence type="ECO:0000313" key="5">
    <source>
        <dbReference type="EMBL" id="KXJ86349.1"/>
    </source>
</evidence>
<dbReference type="PROSITE" id="PS00463">
    <property type="entry name" value="ZN2_CY6_FUNGAL_1"/>
    <property type="match status" value="1"/>
</dbReference>
<keyword evidence="6" id="KW-1185">Reference proteome</keyword>
<evidence type="ECO:0000256" key="2">
    <source>
        <dbReference type="ARBA" id="ARBA00023242"/>
    </source>
</evidence>
<protein>
    <submittedName>
        <fullName evidence="5">Fungal-specific transcription factor domain-domain-containing protein</fullName>
    </submittedName>
</protein>
<dbReference type="InParanoid" id="A0A136INU6"/>
<dbReference type="GO" id="GO:0000981">
    <property type="term" value="F:DNA-binding transcription factor activity, RNA polymerase II-specific"/>
    <property type="evidence" value="ECO:0007669"/>
    <property type="project" value="InterPro"/>
</dbReference>
<accession>A0A136INU6</accession>
<evidence type="ECO:0000256" key="3">
    <source>
        <dbReference type="SAM" id="MobiDB-lite"/>
    </source>
</evidence>
<feature type="compositionally biased region" description="Basic residues" evidence="3">
    <location>
        <begin position="21"/>
        <end position="33"/>
    </location>
</feature>
<dbReference type="STRING" id="196109.A0A136INU6"/>
<feature type="domain" description="Zn(2)-C6 fungal-type" evidence="4">
    <location>
        <begin position="36"/>
        <end position="64"/>
    </location>
</feature>
<dbReference type="OrthoDB" id="4835445at2759"/>
<sequence length="717" mass="79010">MVRPAGSGQTSTSTVCTSGRAPKRRGAAPKTRSRNGCSACKTRRLKCDETKPACLACVKGNRPCPGYRKAFRWSTKHEASRSTVDDGVHELPYAEVNSALNVLSSPVGHDQPRQSSPETTAATISLASPTDTHRRNSDTASQQLPLSVEADESPSGFDDFIIDDLDPALEDATVDAWDIQDAEMLPLLPDERPGEDSYVGGDLMVVPFSHMHSNEDRSMQNQGMIPRGLNDYSTLLVEEWFKHVCPMFSCFDSDANLNRKLVQESWTRSAAMNSSLQSMAAICLATQMPYMRRVAASHLNNAILAIETELQLVHSTEVPPLNTDLLLALCCVGTTACWVNTSDTVTHYLKEAKALFRRALRSRTTQSPAEAQRMQYFNDSLVYWNMLVSVVSDADSEADVSGISPKAMSSKIEQSQVIPHPWTGTSATAQALLGRAIRLCRLFRLRFKRPGSMKMTALSLEAALGEIRQAQQIEEELLALEHLTIDRIMETGDELSPRAHFCHVAEAYRLASLLQLYQTFPDLVTRRLPEQVTDSSGCVPWDKWIVPLCLRLVDVLRQIPVSSGTRCIQPLLYITACTGLRFDQAVLAQSQEDLVAASPPQSADEFPILNTSTGVEPLQLLFGLGFNEDLPRPPNQPSSAATGAAVVTALSLEVTHARQFILGRLGILEYSLPPAPIRVAQDLVKAVWAAYDADRDPAKYTHWIDIMERSNLRTIFG</sequence>
<dbReference type="InterPro" id="IPR036864">
    <property type="entry name" value="Zn2-C6_fun-type_DNA-bd_sf"/>
</dbReference>
<dbReference type="Gene3D" id="4.10.240.10">
    <property type="entry name" value="Zn(2)-C6 fungal-type DNA-binding domain"/>
    <property type="match status" value="1"/>
</dbReference>
<reference evidence="6" key="1">
    <citation type="submission" date="2016-02" db="EMBL/GenBank/DDBJ databases">
        <title>Draft genome sequence of Microdochium bolleyi, a fungal endophyte of beachgrass.</title>
        <authorList>
            <consortium name="DOE Joint Genome Institute"/>
            <person name="David A.S."/>
            <person name="May G."/>
            <person name="Haridas S."/>
            <person name="Lim J."/>
            <person name="Wang M."/>
            <person name="Labutti K."/>
            <person name="Lipzen A."/>
            <person name="Barry K."/>
            <person name="Grigoriev I.V."/>
        </authorList>
    </citation>
    <scope>NUCLEOTIDE SEQUENCE [LARGE SCALE GENOMIC DNA]</scope>
    <source>
        <strain evidence="6">J235TASD1</strain>
    </source>
</reference>
<dbReference type="CDD" id="cd00067">
    <property type="entry name" value="GAL4"/>
    <property type="match status" value="1"/>
</dbReference>
<evidence type="ECO:0000259" key="4">
    <source>
        <dbReference type="PROSITE" id="PS50048"/>
    </source>
</evidence>
<dbReference type="AlphaFoldDB" id="A0A136INU6"/>
<dbReference type="Pfam" id="PF11951">
    <property type="entry name" value="Fungal_trans_2"/>
    <property type="match status" value="1"/>
</dbReference>
<comment type="subcellular location">
    <subcellularLocation>
        <location evidence="1">Nucleus</location>
    </subcellularLocation>
</comment>
<dbReference type="EMBL" id="KQ964268">
    <property type="protein sequence ID" value="KXJ86349.1"/>
    <property type="molecule type" value="Genomic_DNA"/>
</dbReference>
<evidence type="ECO:0000313" key="6">
    <source>
        <dbReference type="Proteomes" id="UP000070501"/>
    </source>
</evidence>
<dbReference type="GO" id="GO:0008270">
    <property type="term" value="F:zinc ion binding"/>
    <property type="evidence" value="ECO:0007669"/>
    <property type="project" value="InterPro"/>
</dbReference>
<dbReference type="SMART" id="SM00066">
    <property type="entry name" value="GAL4"/>
    <property type="match status" value="1"/>
</dbReference>
<evidence type="ECO:0000256" key="1">
    <source>
        <dbReference type="ARBA" id="ARBA00004123"/>
    </source>
</evidence>
<dbReference type="InterPro" id="IPR001138">
    <property type="entry name" value="Zn2Cys6_DnaBD"/>
</dbReference>
<organism evidence="5 6">
    <name type="scientific">Microdochium bolleyi</name>
    <dbReference type="NCBI Taxonomy" id="196109"/>
    <lineage>
        <taxon>Eukaryota</taxon>
        <taxon>Fungi</taxon>
        <taxon>Dikarya</taxon>
        <taxon>Ascomycota</taxon>
        <taxon>Pezizomycotina</taxon>
        <taxon>Sordariomycetes</taxon>
        <taxon>Xylariomycetidae</taxon>
        <taxon>Xylariales</taxon>
        <taxon>Microdochiaceae</taxon>
        <taxon>Microdochium</taxon>
    </lineage>
</organism>
<dbReference type="GO" id="GO:0045944">
    <property type="term" value="P:positive regulation of transcription by RNA polymerase II"/>
    <property type="evidence" value="ECO:0007669"/>
    <property type="project" value="TreeGrafter"/>
</dbReference>
<feature type="compositionally biased region" description="Polar residues" evidence="3">
    <location>
        <begin position="7"/>
        <end position="17"/>
    </location>
</feature>
<proteinExistence type="predicted"/>
<dbReference type="GO" id="GO:0000976">
    <property type="term" value="F:transcription cis-regulatory region binding"/>
    <property type="evidence" value="ECO:0007669"/>
    <property type="project" value="TreeGrafter"/>
</dbReference>
<dbReference type="PANTHER" id="PTHR37534">
    <property type="entry name" value="TRANSCRIPTIONAL ACTIVATOR PROTEIN UGA3"/>
    <property type="match status" value="1"/>
</dbReference>
<feature type="region of interest" description="Disordered" evidence="3">
    <location>
        <begin position="1"/>
        <end position="36"/>
    </location>
</feature>
<feature type="region of interest" description="Disordered" evidence="3">
    <location>
        <begin position="126"/>
        <end position="157"/>
    </location>
</feature>
<dbReference type="InterPro" id="IPR021858">
    <property type="entry name" value="Fun_TF"/>
</dbReference>